<comment type="subcellular location">
    <subcellularLocation>
        <location evidence="1">Membrane</location>
    </subcellularLocation>
</comment>
<reference evidence="4 5" key="1">
    <citation type="journal article" date="2017" name="Curr. Biol.">
        <title>Genome architecture and evolution of a unichromosomal asexual nematode.</title>
        <authorList>
            <person name="Fradin H."/>
            <person name="Zegar C."/>
            <person name="Gutwein M."/>
            <person name="Lucas J."/>
            <person name="Kovtun M."/>
            <person name="Corcoran D."/>
            <person name="Baugh L.R."/>
            <person name="Kiontke K."/>
            <person name="Gunsalus K."/>
            <person name="Fitch D.H."/>
            <person name="Piano F."/>
        </authorList>
    </citation>
    <scope>NUCLEOTIDE SEQUENCE [LARGE SCALE GENOMIC DNA]</scope>
    <source>
        <strain evidence="4">PF1309</strain>
    </source>
</reference>
<evidence type="ECO:0000313" key="4">
    <source>
        <dbReference type="EMBL" id="PAV70038.1"/>
    </source>
</evidence>
<dbReference type="SUPFAM" id="SSF69593">
    <property type="entry name" value="Glycerol-3-phosphate (1)-acyltransferase"/>
    <property type="match status" value="1"/>
</dbReference>
<dbReference type="AlphaFoldDB" id="A0A2A2K7Y7"/>
<dbReference type="PANTHER" id="PTHR15486:SF96">
    <property type="entry name" value="LIPID DROPLET-REGULATING VLDL ASSEMBLY FACTOR AUP1"/>
    <property type="match status" value="1"/>
</dbReference>
<evidence type="ECO:0000256" key="1">
    <source>
        <dbReference type="ARBA" id="ARBA00004370"/>
    </source>
</evidence>
<organism evidence="4 5">
    <name type="scientific">Diploscapter pachys</name>
    <dbReference type="NCBI Taxonomy" id="2018661"/>
    <lineage>
        <taxon>Eukaryota</taxon>
        <taxon>Metazoa</taxon>
        <taxon>Ecdysozoa</taxon>
        <taxon>Nematoda</taxon>
        <taxon>Chromadorea</taxon>
        <taxon>Rhabditida</taxon>
        <taxon>Rhabditina</taxon>
        <taxon>Rhabditomorpha</taxon>
        <taxon>Rhabditoidea</taxon>
        <taxon>Rhabditidae</taxon>
        <taxon>Diploscapter</taxon>
    </lineage>
</organism>
<protein>
    <recommendedName>
        <fullName evidence="6">CUE domain-containing protein</fullName>
    </recommendedName>
</protein>
<dbReference type="EMBL" id="LIAE01009369">
    <property type="protein sequence ID" value="PAV70038.1"/>
    <property type="molecule type" value="Genomic_DNA"/>
</dbReference>
<keyword evidence="3" id="KW-1133">Transmembrane helix</keyword>
<accession>A0A2A2K7Y7</accession>
<feature type="transmembrane region" description="Helical" evidence="3">
    <location>
        <begin position="51"/>
        <end position="76"/>
    </location>
</feature>
<comment type="caution">
    <text evidence="4">The sequence shown here is derived from an EMBL/GenBank/DDBJ whole genome shotgun (WGS) entry which is preliminary data.</text>
</comment>
<evidence type="ECO:0000313" key="5">
    <source>
        <dbReference type="Proteomes" id="UP000218231"/>
    </source>
</evidence>
<dbReference type="Proteomes" id="UP000218231">
    <property type="component" value="Unassembled WGS sequence"/>
</dbReference>
<dbReference type="Gene3D" id="1.10.8.10">
    <property type="entry name" value="DNA helicase RuvA subunit, C-terminal domain"/>
    <property type="match status" value="1"/>
</dbReference>
<evidence type="ECO:0008006" key="6">
    <source>
        <dbReference type="Google" id="ProtNLM"/>
    </source>
</evidence>
<sequence length="411" mass="47340">MSNFSSLESQLFGCVELNDTVDVIMMSQAPSTVEDLFFQDRVPSTFVRYLLFIYFPIGLLLFLIRLCIGVHVFLIACLLRKTTALRRIVLRIMCSILGIVVVERGKRDERAHVLCANHVSAIDHLAVDLCNPCILPSVWDIPNIIRWCFGYMDLGASRGRQELIRESRKHIKQSNSLPLLTFPEGEITSGERALLKFNPWPCEVSDLIQPVSIHIYRPVFNVNPSAFGSSWWADCFWFMALPFSIITVTFLNVVEKEEQEPYNEYCDRVSQKIAESLGISVSNFTNQDVTEVTKRRDRDRMQRQAHAAAQSVQRVSEKMDHRRLDELTMRIKQFNPQISLFAIKKDLQKTRSTQATLENIKSGKLQKAAEAEDQGHGKITMDPSQWRDVYEERKWSMVEANRAQYLKRLTS</sequence>
<gene>
    <name evidence="4" type="ORF">WR25_06534</name>
</gene>
<dbReference type="OrthoDB" id="1854593at2759"/>
<dbReference type="GO" id="GO:0036503">
    <property type="term" value="P:ERAD pathway"/>
    <property type="evidence" value="ECO:0007669"/>
    <property type="project" value="TreeGrafter"/>
</dbReference>
<keyword evidence="3" id="KW-0812">Transmembrane</keyword>
<name>A0A2A2K7Y7_9BILA</name>
<evidence type="ECO:0000256" key="2">
    <source>
        <dbReference type="ARBA" id="ARBA00023136"/>
    </source>
</evidence>
<dbReference type="PANTHER" id="PTHR15486">
    <property type="entry name" value="ANCIENT UBIQUITOUS PROTEIN"/>
    <property type="match status" value="1"/>
</dbReference>
<evidence type="ECO:0000256" key="3">
    <source>
        <dbReference type="SAM" id="Phobius"/>
    </source>
</evidence>
<dbReference type="STRING" id="2018661.A0A2A2K7Y7"/>
<proteinExistence type="predicted"/>
<keyword evidence="5" id="KW-1185">Reference proteome</keyword>
<dbReference type="GO" id="GO:0005789">
    <property type="term" value="C:endoplasmic reticulum membrane"/>
    <property type="evidence" value="ECO:0007669"/>
    <property type="project" value="TreeGrafter"/>
</dbReference>
<keyword evidence="2 3" id="KW-0472">Membrane</keyword>
<feature type="transmembrane region" description="Helical" evidence="3">
    <location>
        <begin position="88"/>
        <end position="105"/>
    </location>
</feature>